<dbReference type="CDD" id="cd01449">
    <property type="entry name" value="TST_Repeat_2"/>
    <property type="match status" value="1"/>
</dbReference>
<organism evidence="5 6">
    <name type="scientific">Ramlibacter agri</name>
    <dbReference type="NCBI Taxonomy" id="2728837"/>
    <lineage>
        <taxon>Bacteria</taxon>
        <taxon>Pseudomonadati</taxon>
        <taxon>Pseudomonadota</taxon>
        <taxon>Betaproteobacteria</taxon>
        <taxon>Burkholderiales</taxon>
        <taxon>Comamonadaceae</taxon>
        <taxon>Ramlibacter</taxon>
    </lineage>
</organism>
<dbReference type="GO" id="GO:0004792">
    <property type="term" value="F:thiosulfate-cyanide sulfurtransferase activity"/>
    <property type="evidence" value="ECO:0007669"/>
    <property type="project" value="TreeGrafter"/>
</dbReference>
<dbReference type="PANTHER" id="PTHR11364:SF27">
    <property type="entry name" value="SULFURTRANSFERASE"/>
    <property type="match status" value="1"/>
</dbReference>
<dbReference type="PANTHER" id="PTHR11364">
    <property type="entry name" value="THIOSULFATE SULFERTANSFERASE"/>
    <property type="match status" value="1"/>
</dbReference>
<name>A0A848H946_9BURK</name>
<dbReference type="SMART" id="SM00450">
    <property type="entry name" value="RHOD"/>
    <property type="match status" value="2"/>
</dbReference>
<evidence type="ECO:0000256" key="3">
    <source>
        <dbReference type="SAM" id="MobiDB-lite"/>
    </source>
</evidence>
<evidence type="ECO:0000313" key="5">
    <source>
        <dbReference type="EMBL" id="NML47506.1"/>
    </source>
</evidence>
<evidence type="ECO:0000313" key="6">
    <source>
        <dbReference type="Proteomes" id="UP000541185"/>
    </source>
</evidence>
<gene>
    <name evidence="5" type="ORF">HHL11_27400</name>
</gene>
<dbReference type="Pfam" id="PF00581">
    <property type="entry name" value="Rhodanese"/>
    <property type="match status" value="2"/>
</dbReference>
<evidence type="ECO:0000256" key="2">
    <source>
        <dbReference type="ARBA" id="ARBA00022737"/>
    </source>
</evidence>
<keyword evidence="1 5" id="KW-0808">Transferase</keyword>
<dbReference type="InterPro" id="IPR001763">
    <property type="entry name" value="Rhodanese-like_dom"/>
</dbReference>
<comment type="caution">
    <text evidence="5">The sequence shown here is derived from an EMBL/GenBank/DDBJ whole genome shotgun (WGS) entry which is preliminary data.</text>
</comment>
<dbReference type="InterPro" id="IPR036873">
    <property type="entry name" value="Rhodanese-like_dom_sf"/>
</dbReference>
<feature type="domain" description="Rhodanese" evidence="4">
    <location>
        <begin position="159"/>
        <end position="282"/>
    </location>
</feature>
<dbReference type="Proteomes" id="UP000541185">
    <property type="component" value="Unassembled WGS sequence"/>
</dbReference>
<accession>A0A848H946</accession>
<proteinExistence type="predicted"/>
<feature type="compositionally biased region" description="Basic and acidic residues" evidence="3">
    <location>
        <begin position="286"/>
        <end position="299"/>
    </location>
</feature>
<evidence type="ECO:0000256" key="1">
    <source>
        <dbReference type="ARBA" id="ARBA00022679"/>
    </source>
</evidence>
<keyword evidence="2" id="KW-0677">Repeat</keyword>
<keyword evidence="6" id="KW-1185">Reference proteome</keyword>
<dbReference type="InterPro" id="IPR045078">
    <property type="entry name" value="TST/MPST-like"/>
</dbReference>
<reference evidence="5 6" key="1">
    <citation type="submission" date="2020-04" db="EMBL/GenBank/DDBJ databases">
        <title>Ramlibacter sp. G-1-2-2 isolated from soil.</title>
        <authorList>
            <person name="Dahal R.H."/>
        </authorList>
    </citation>
    <scope>NUCLEOTIDE SEQUENCE [LARGE SCALE GENOMIC DNA]</scope>
    <source>
        <strain evidence="5 6">G-1-2-2</strain>
    </source>
</reference>
<dbReference type="PROSITE" id="PS50206">
    <property type="entry name" value="RHODANESE_3"/>
    <property type="match status" value="2"/>
</dbReference>
<dbReference type="EMBL" id="JABBFX010000003">
    <property type="protein sequence ID" value="NML47506.1"/>
    <property type="molecule type" value="Genomic_DNA"/>
</dbReference>
<feature type="region of interest" description="Disordered" evidence="3">
    <location>
        <begin position="278"/>
        <end position="299"/>
    </location>
</feature>
<evidence type="ECO:0000259" key="4">
    <source>
        <dbReference type="PROSITE" id="PS50206"/>
    </source>
</evidence>
<dbReference type="AlphaFoldDB" id="A0A848H946"/>
<dbReference type="Gene3D" id="3.40.250.10">
    <property type="entry name" value="Rhodanese-like domain"/>
    <property type="match status" value="2"/>
</dbReference>
<dbReference type="SUPFAM" id="SSF52821">
    <property type="entry name" value="Rhodanese/Cell cycle control phosphatase"/>
    <property type="match status" value="2"/>
</dbReference>
<protein>
    <submittedName>
        <fullName evidence="5">Sulfurtransferase</fullName>
    </submittedName>
</protein>
<sequence>MTPPWLAALLDGEAVDGAPARDWRLFEVSSDFGQQAAQGHIPGAGYLDTHDFESGPLWNKVPDAALMRVLLEHGIRCDTPVLLYGRNPLCAARVAHLMLYAGVRDVRLLDGGFAAWLRAGLQVAMGAPRRYPSAKDFGSHFPARPGYLVGMDRVRGILDGDEGVLVSIRSRGEFTGQISGYKYISARGEIPGARWGHAGRDGDVNSMSDFHRPDGTMKPAAEIQAFWSAAGIHADQPVTFYCGTGWRASLAFFYAWVMNWERISVYDGGWLEWSSHPGNAGVASGDGERENDRHQREYS</sequence>
<feature type="domain" description="Rhodanese" evidence="4">
    <location>
        <begin position="37"/>
        <end position="125"/>
    </location>
</feature>